<dbReference type="GO" id="GO:0006269">
    <property type="term" value="P:DNA replication, synthesis of primer"/>
    <property type="evidence" value="ECO:0007669"/>
    <property type="project" value="EnsemblFungi"/>
</dbReference>
<evidence type="ECO:0000256" key="4">
    <source>
        <dbReference type="ARBA" id="ARBA00022679"/>
    </source>
</evidence>
<dbReference type="Gene3D" id="1.10.287.260">
    <property type="match status" value="1"/>
</dbReference>
<dbReference type="EMBL" id="AE016816">
    <property type="protein sequence ID" value="AAS51450.1"/>
    <property type="molecule type" value="Genomic_DNA"/>
</dbReference>
<reference evidence="12 13" key="1">
    <citation type="journal article" date="2004" name="Science">
        <title>The Ashbya gossypii genome as a tool for mapping the ancient Saccharomyces cerevisiae genome.</title>
        <authorList>
            <person name="Dietrich F.S."/>
            <person name="Voegeli S."/>
            <person name="Brachat S."/>
            <person name="Lerch A."/>
            <person name="Gates K."/>
            <person name="Steiner S."/>
            <person name="Mohr C."/>
            <person name="Pohlmann R."/>
            <person name="Luedi P."/>
            <person name="Choi S."/>
            <person name="Wing R.A."/>
            <person name="Flavier A."/>
            <person name="Gaffney T.D."/>
            <person name="Philippsen P."/>
        </authorList>
    </citation>
    <scope>NUCLEOTIDE SEQUENCE [LARGE SCALE GENOMIC DNA]</scope>
    <source>
        <strain evidence="13">ATCC 10895 / CBS 109.51 / FGSC 9923 / NRRL Y-1056</strain>
    </source>
</reference>
<dbReference type="InterPro" id="IPR037159">
    <property type="entry name" value="RNA_POL_N_sf"/>
</dbReference>
<sequence>MLRNYRAFKGGNLLRHGARHWASRPPVGAAMVTGVGVTHLALSGARSTSTASPANDMNVSFERSSSVSISPDFALFDTTDAPILASQRSNVMNQWALLEACLCTGYLDRAFKILKSLYSIDSHRPYFMNDYNSYLLRYCEENQPKSDASVQELRQKVFDDISKHFPEVQLNAKSAAILVRYALSANPYSAQKEDVRTLMEFATSRKQLLEHNDVLRVQDYASLCKMGLCDLKHVPIVTRSLVQDSLGVSSTDKSVEVVEEEPELVSAESEDLLSEDIKSLDKNAAELRSVGTFGMRAVRHSLLGLELGEKQRERLSGLAVDPLLKASMPAENGIDFFEIYKSLETDKERQAFDSFLEDFNSERQCDLESRSVTAAKQRWKHEFAEAQARGALSVQRSLNAQLWEWYLGMIPLLKEEVKACRELLASDILLTERRPHIRSRLEYAPYITLVNPEKMCVITILELLSLNSTGGVSEGMRTTRAVLAIGKAVEMEYRSEALLKSEKSIFKEVRANSNEFKKLVQRAKTTFRNTQIEESKVLWPHNIKAKVGSLLISMLIHVAKVNVKGVDPVTNKTVYGKAPAICHTFQYRMGSKVGVLKLHRSLANQMSSDRLSANFQPQHLPMLVKPRPWTSWNSGGYLFTKSTLIRSKDSPEQSAYIKAVTGKGVVQNVYKGLNVLGETAWTVNKNMLHIISKVWNSGTEFLDIPPQQDELLLPAKPRGEDGSEPEPIVLKRWKQECRFLNAEYQKHRSMRCDANYKLEIARAFIGEKFYFPHNMDFRGRAYPLAPHFNHLGNDMTRSLLIFWEGKRLGKEGLRWLKIHMGNLYGLDKQTFEARVAFTEAHLEDIKDSAENPLNGKGWWKKADKPWQCLATCMEINNAYKLSNPEDYVSHQPVHQDGTCNGLQHYAALGGDIEGARQVNLVPSDKPQDVYAFVAKLVTERLEKAALEGDQNAAQLKNLITRKVVKRTVMTNVYGVTFIGATNQIDKELQDAFPDNSYDMARYLTKHVFNSIRELFHAAHLIQDWLGESAKKISKSIRLDLELEKIKKLDNSIMMTSVIWTSPLGLPVVQPYRDIKKKQIHTNLQTVFIADPFAVNPIDPRRQMAGFPPNFIHSLDASHMLLSAIECGRLGLQFAAVHDSYWTHASDVPKMNKALRNEFVKMHQVDLIQRLKNEFDARYKNYLEVKRIKKRSELGQELLLLRSRLSKSLGRPITMKDELEMERKRQNLLNSEDPVLRAEGERMVTTVSFMSDKDTTDMETSTHQSVCALVPLKFSGIPPKGSYDIRQLVNSKYFFS</sequence>
<dbReference type="InterPro" id="IPR002092">
    <property type="entry name" value="DNA-dir_Rpol_phage-type"/>
</dbReference>
<keyword evidence="3 10" id="KW-0240">DNA-directed RNA polymerase</keyword>
<comment type="subcellular location">
    <subcellularLocation>
        <location evidence="1">Mitochondrion</location>
    </subcellularLocation>
</comment>
<evidence type="ECO:0000259" key="11">
    <source>
        <dbReference type="SMART" id="SM01311"/>
    </source>
</evidence>
<dbReference type="FunFam" id="1.10.150.20:FF:000041">
    <property type="entry name" value="DNA-directed RNA polymerase"/>
    <property type="match status" value="1"/>
</dbReference>
<dbReference type="SMART" id="SM01311">
    <property type="entry name" value="RPOL_N"/>
    <property type="match status" value="1"/>
</dbReference>
<name>Q75BP7_EREGS</name>
<evidence type="ECO:0000256" key="5">
    <source>
        <dbReference type="ARBA" id="ARBA00022695"/>
    </source>
</evidence>
<comment type="similarity">
    <text evidence="2 10">Belongs to the phage and mitochondrial RNA polymerase family.</text>
</comment>
<dbReference type="HOGENOM" id="CLU_003364_1_0_1"/>
<comment type="catalytic activity">
    <reaction evidence="9 10">
        <text>RNA(n) + a ribonucleoside 5'-triphosphate = RNA(n+1) + diphosphate</text>
        <dbReference type="Rhea" id="RHEA:21248"/>
        <dbReference type="Rhea" id="RHEA-COMP:14527"/>
        <dbReference type="Rhea" id="RHEA-COMP:17342"/>
        <dbReference type="ChEBI" id="CHEBI:33019"/>
        <dbReference type="ChEBI" id="CHEBI:61557"/>
        <dbReference type="ChEBI" id="CHEBI:140395"/>
        <dbReference type="EC" id="2.7.7.6"/>
    </reaction>
</comment>
<evidence type="ECO:0000256" key="6">
    <source>
        <dbReference type="ARBA" id="ARBA00022946"/>
    </source>
</evidence>
<proteinExistence type="inferred from homology"/>
<dbReference type="FunFam" id="1.10.287.280:FF:000001">
    <property type="entry name" value="DNA-directed RNA polymerase"/>
    <property type="match status" value="1"/>
</dbReference>
<evidence type="ECO:0000256" key="9">
    <source>
        <dbReference type="ARBA" id="ARBA00048552"/>
    </source>
</evidence>
<evidence type="ECO:0000313" key="12">
    <source>
        <dbReference type="EMBL" id="AAS51450.1"/>
    </source>
</evidence>
<organism evidence="12 13">
    <name type="scientific">Eremothecium gossypii (strain ATCC 10895 / CBS 109.51 / FGSC 9923 / NRRL Y-1056)</name>
    <name type="common">Yeast</name>
    <name type="synonym">Ashbya gossypii</name>
    <dbReference type="NCBI Taxonomy" id="284811"/>
    <lineage>
        <taxon>Eukaryota</taxon>
        <taxon>Fungi</taxon>
        <taxon>Dikarya</taxon>
        <taxon>Ascomycota</taxon>
        <taxon>Saccharomycotina</taxon>
        <taxon>Saccharomycetes</taxon>
        <taxon>Saccharomycetales</taxon>
        <taxon>Saccharomycetaceae</taxon>
        <taxon>Eremothecium</taxon>
    </lineage>
</organism>
<keyword evidence="4 10" id="KW-0808">Transferase</keyword>
<keyword evidence="6" id="KW-0809">Transit peptide</keyword>
<dbReference type="FunFam" id="1.10.1320.10:FF:000005">
    <property type="entry name" value="DNA-directed RNA polymerase"/>
    <property type="match status" value="1"/>
</dbReference>
<dbReference type="RefSeq" id="NP_983626.1">
    <property type="nucleotide sequence ID" value="NM_208979.1"/>
</dbReference>
<comment type="function">
    <text evidence="10">DNA-dependent RNA polymerase catalyzes the transcription of DNA into RNA using the four ribonucleoside triphosphates as substrates.</text>
</comment>
<dbReference type="FunCoup" id="Q75BP7">
    <property type="interactions" value="283"/>
</dbReference>
<dbReference type="eggNOG" id="KOG1038">
    <property type="taxonomic scope" value="Eukaryota"/>
</dbReference>
<evidence type="ECO:0000256" key="7">
    <source>
        <dbReference type="ARBA" id="ARBA00023128"/>
    </source>
</evidence>
<dbReference type="PROSITE" id="PS00900">
    <property type="entry name" value="RNA_POL_PHAGE_1"/>
    <property type="match status" value="1"/>
</dbReference>
<keyword evidence="8 10" id="KW-0804">Transcription</keyword>
<dbReference type="InterPro" id="IPR046950">
    <property type="entry name" value="DNA-dir_Rpol_C_phage-type"/>
</dbReference>
<evidence type="ECO:0000256" key="3">
    <source>
        <dbReference type="ARBA" id="ARBA00022478"/>
    </source>
</evidence>
<dbReference type="GO" id="GO:0042645">
    <property type="term" value="C:mitochondrial nucleoid"/>
    <property type="evidence" value="ECO:0007669"/>
    <property type="project" value="EnsemblFungi"/>
</dbReference>
<dbReference type="PANTHER" id="PTHR10102:SF0">
    <property type="entry name" value="DNA-DIRECTED RNA POLYMERASE, MITOCHONDRIAL"/>
    <property type="match status" value="1"/>
</dbReference>
<dbReference type="EC" id="2.7.7.6" evidence="10"/>
<dbReference type="Gene3D" id="1.10.1320.10">
    <property type="entry name" value="DNA-directed RNA polymerase, N-terminal domain"/>
    <property type="match status" value="1"/>
</dbReference>
<dbReference type="GeneID" id="4619758"/>
<dbReference type="Proteomes" id="UP000000591">
    <property type="component" value="Chromosome III"/>
</dbReference>
<gene>
    <name evidence="12" type="ORF">AGOS_ACR224C</name>
</gene>
<dbReference type="OMA" id="KWFEVDM"/>
<evidence type="ECO:0000313" key="13">
    <source>
        <dbReference type="Proteomes" id="UP000000591"/>
    </source>
</evidence>
<evidence type="ECO:0000256" key="1">
    <source>
        <dbReference type="ARBA" id="ARBA00004173"/>
    </source>
</evidence>
<keyword evidence="13" id="KW-1185">Reference proteome</keyword>
<accession>Q75BP7</accession>
<reference evidence="13" key="2">
    <citation type="journal article" date="2013" name="G3 (Bethesda)">
        <title>Genomes of Ashbya fungi isolated from insects reveal four mating-type loci, numerous translocations, lack of transposons, and distinct gene duplications.</title>
        <authorList>
            <person name="Dietrich F.S."/>
            <person name="Voegeli S."/>
            <person name="Kuo S."/>
            <person name="Philippsen P."/>
        </authorList>
    </citation>
    <scope>GENOME REANNOTATION</scope>
    <source>
        <strain evidence="13">ATCC 10895 / CBS 109.51 / FGSC 9923 / NRRL Y-1056</strain>
    </source>
</reference>
<keyword evidence="5 10" id="KW-0548">Nucleotidyltransferase</keyword>
<evidence type="ECO:0000256" key="10">
    <source>
        <dbReference type="RuleBase" id="RU003805"/>
    </source>
</evidence>
<dbReference type="InterPro" id="IPR029262">
    <property type="entry name" value="RPOL_N"/>
</dbReference>
<feature type="domain" description="DNA-directed RNA polymerase N-terminal" evidence="11">
    <location>
        <begin position="362"/>
        <end position="678"/>
    </location>
</feature>
<dbReference type="KEGG" id="ago:AGOS_ACR224C"/>
<evidence type="ECO:0000256" key="8">
    <source>
        <dbReference type="ARBA" id="ARBA00023163"/>
    </source>
</evidence>
<dbReference type="GO" id="GO:0006391">
    <property type="term" value="P:transcription initiation at mitochondrial promoter"/>
    <property type="evidence" value="ECO:0007669"/>
    <property type="project" value="EnsemblFungi"/>
</dbReference>
<dbReference type="STRING" id="284811.Q75BP7"/>
<dbReference type="GO" id="GO:0003899">
    <property type="term" value="F:DNA-directed RNA polymerase activity"/>
    <property type="evidence" value="ECO:0000318"/>
    <property type="project" value="GO_Central"/>
</dbReference>
<dbReference type="Gene3D" id="1.10.287.280">
    <property type="match status" value="1"/>
</dbReference>
<dbReference type="SUPFAM" id="SSF56672">
    <property type="entry name" value="DNA/RNA polymerases"/>
    <property type="match status" value="1"/>
</dbReference>
<dbReference type="OrthoDB" id="276422at2759"/>
<dbReference type="GO" id="GO:0001018">
    <property type="term" value="F:mitochondrial promoter sequence-specific DNA binding"/>
    <property type="evidence" value="ECO:0000318"/>
    <property type="project" value="GO_Central"/>
</dbReference>
<dbReference type="InterPro" id="IPR024075">
    <property type="entry name" value="DNA-dir_RNA_pol_helix_hairp_sf"/>
</dbReference>
<evidence type="ECO:0000256" key="2">
    <source>
        <dbReference type="ARBA" id="ARBA00009493"/>
    </source>
</evidence>
<dbReference type="Pfam" id="PF00940">
    <property type="entry name" value="RNA_pol"/>
    <property type="match status" value="1"/>
</dbReference>
<dbReference type="PANTHER" id="PTHR10102">
    <property type="entry name" value="DNA-DIRECTED RNA POLYMERASE, MITOCHONDRIAL"/>
    <property type="match status" value="1"/>
</dbReference>
<dbReference type="Pfam" id="PF14700">
    <property type="entry name" value="RPOL_N"/>
    <property type="match status" value="1"/>
</dbReference>
<dbReference type="GO" id="GO:0034245">
    <property type="term" value="C:mitochondrial DNA-directed RNA polymerase complex"/>
    <property type="evidence" value="ECO:0000318"/>
    <property type="project" value="GO_Central"/>
</dbReference>
<dbReference type="PROSITE" id="PS00489">
    <property type="entry name" value="RNA_POL_PHAGE_2"/>
    <property type="match status" value="1"/>
</dbReference>
<dbReference type="GO" id="GO:0006390">
    <property type="term" value="P:mitochondrial transcription"/>
    <property type="evidence" value="ECO:0000318"/>
    <property type="project" value="GO_Central"/>
</dbReference>
<keyword evidence="7" id="KW-0496">Mitochondrion</keyword>
<dbReference type="InterPro" id="IPR043502">
    <property type="entry name" value="DNA/RNA_pol_sf"/>
</dbReference>
<protein>
    <recommendedName>
        <fullName evidence="10">DNA-directed RNA polymerase</fullName>
        <ecNumber evidence="10">2.7.7.6</ecNumber>
    </recommendedName>
</protein>
<dbReference type="InParanoid" id="Q75BP7"/>
<dbReference type="Gene3D" id="1.10.150.20">
    <property type="entry name" value="5' to 3' exonuclease, C-terminal subdomain"/>
    <property type="match status" value="1"/>
</dbReference>